<name>A0A0G1XWE6_9BACT</name>
<comment type="caution">
    <text evidence="1">The sequence shown here is derived from an EMBL/GenBank/DDBJ whole genome shotgun (WGS) entry which is preliminary data.</text>
</comment>
<evidence type="ECO:0000313" key="1">
    <source>
        <dbReference type="EMBL" id="KKW35230.1"/>
    </source>
</evidence>
<proteinExistence type="predicted"/>
<protein>
    <submittedName>
        <fullName evidence="1">Uncharacterized protein</fullName>
    </submittedName>
</protein>
<gene>
    <name evidence="1" type="ORF">UY82_C0045G0004</name>
</gene>
<dbReference type="Proteomes" id="UP000033865">
    <property type="component" value="Unassembled WGS sequence"/>
</dbReference>
<reference evidence="1 2" key="1">
    <citation type="journal article" date="2015" name="Nature">
        <title>rRNA introns, odd ribosomes, and small enigmatic genomes across a large radiation of phyla.</title>
        <authorList>
            <person name="Brown C.T."/>
            <person name="Hug L.A."/>
            <person name="Thomas B.C."/>
            <person name="Sharon I."/>
            <person name="Castelle C.J."/>
            <person name="Singh A."/>
            <person name="Wilkins M.J."/>
            <person name="Williams K.H."/>
            <person name="Banfield J.F."/>
        </authorList>
    </citation>
    <scope>NUCLEOTIDE SEQUENCE [LARGE SCALE GENOMIC DNA]</scope>
</reference>
<dbReference type="EMBL" id="LCRN01000045">
    <property type="protein sequence ID" value="KKW35230.1"/>
    <property type="molecule type" value="Genomic_DNA"/>
</dbReference>
<accession>A0A0G1XWE6</accession>
<evidence type="ECO:0000313" key="2">
    <source>
        <dbReference type="Proteomes" id="UP000033865"/>
    </source>
</evidence>
<dbReference type="AlphaFoldDB" id="A0A0G1XWE6"/>
<sequence>MTVGRSVRVRPGTWLIKIESDPKVYAIEPGGIRRWVASEEVALELYGAEWNKKIIDVSAAFFSGYKDGATMTAGGAHSKGSLVQNAGGDVYYVTESGTLRLLGSVVARVANGLQSRFAQSATAADLALTQGAAIDGEEDVLHAYQDIGRE</sequence>
<organism evidence="1 2">
    <name type="scientific">Candidatus Uhrbacteria bacterium GW2011_GWC2_53_7</name>
    <dbReference type="NCBI Taxonomy" id="1618986"/>
    <lineage>
        <taxon>Bacteria</taxon>
        <taxon>Candidatus Uhriibacteriota</taxon>
    </lineage>
</organism>